<keyword evidence="5 10" id="KW-0378">Hydrolase</keyword>
<evidence type="ECO:0000256" key="3">
    <source>
        <dbReference type="ARBA" id="ARBA00012744"/>
    </source>
</evidence>
<proteinExistence type="inferred from homology"/>
<dbReference type="PANTHER" id="PTHR30620">
    <property type="entry name" value="PERIPLASMIC BETA-GLUCOSIDASE-RELATED"/>
    <property type="match status" value="1"/>
</dbReference>
<protein>
    <recommendedName>
        <fullName evidence="3">beta-glucosidase</fullName>
        <ecNumber evidence="3">3.2.1.21</ecNumber>
    </recommendedName>
</protein>
<keyword evidence="4 7" id="KW-0732">Signal</keyword>
<feature type="chain" id="PRO_5046084208" description="beta-glucosidase" evidence="7">
    <location>
        <begin position="21"/>
        <end position="656"/>
    </location>
</feature>
<feature type="domain" description="Glycoside hydrolase family 3 C-terminal" evidence="9">
    <location>
        <begin position="518"/>
        <end position="655"/>
    </location>
</feature>
<name>A0ABV7C821_9VIBR</name>
<evidence type="ECO:0000256" key="2">
    <source>
        <dbReference type="ARBA" id="ARBA00005336"/>
    </source>
</evidence>
<dbReference type="InterPro" id="IPR017853">
    <property type="entry name" value="GH"/>
</dbReference>
<dbReference type="InterPro" id="IPR036962">
    <property type="entry name" value="Glyco_hydro_3_N_sf"/>
</dbReference>
<dbReference type="InterPro" id="IPR002772">
    <property type="entry name" value="Glyco_hydro_3_C"/>
</dbReference>
<dbReference type="PRINTS" id="PR00133">
    <property type="entry name" value="GLHYDRLASE3"/>
</dbReference>
<evidence type="ECO:0000256" key="6">
    <source>
        <dbReference type="ARBA" id="ARBA00023295"/>
    </source>
</evidence>
<evidence type="ECO:0000259" key="9">
    <source>
        <dbReference type="Pfam" id="PF01915"/>
    </source>
</evidence>
<evidence type="ECO:0000256" key="5">
    <source>
        <dbReference type="ARBA" id="ARBA00022801"/>
    </source>
</evidence>
<evidence type="ECO:0000256" key="4">
    <source>
        <dbReference type="ARBA" id="ARBA00022729"/>
    </source>
</evidence>
<accession>A0ABV7C821</accession>
<keyword evidence="6 10" id="KW-0326">Glycosidase</keyword>
<dbReference type="GO" id="GO:0016798">
    <property type="term" value="F:hydrolase activity, acting on glycosyl bonds"/>
    <property type="evidence" value="ECO:0007669"/>
    <property type="project" value="UniProtKB-KW"/>
</dbReference>
<dbReference type="Pfam" id="PF00933">
    <property type="entry name" value="Glyco_hydro_3"/>
    <property type="match status" value="1"/>
</dbReference>
<dbReference type="SUPFAM" id="SSF52279">
    <property type="entry name" value="Beta-D-glucan exohydrolase, C-terminal domain"/>
    <property type="match status" value="1"/>
</dbReference>
<comment type="catalytic activity">
    <reaction evidence="1">
        <text>Hydrolysis of terminal, non-reducing beta-D-glucosyl residues with release of beta-D-glucose.</text>
        <dbReference type="EC" id="3.2.1.21"/>
    </reaction>
</comment>
<sequence length="656" mass="71813">MQKYTLLSLPLALLPLSVLAATQQPTLTADHVPLITVDNHQFKDLNRDGELNPYEDWRLSDEQRANDLVSRMTLSQKAGAMMHASAPSPSSVLGRGPVYDLTLLKKMIQTDHVNAMITRLDGDNPQRFAEQNNALQALAEDTPLGIPVTISTDPRNAYHYSVHDDIDSAAAGKFSQWPESPGFAAINDKKLTRQYADILRQEYRAVGITEALSPQADLATEPRWARIQGTFGEDPQTVHDMVESYVEGMQNGRDGLNAGSVITVVKHWVGYGAAKDGWDSHSAYGQYANFEDNNLDQHIYPFTGAFDANVASIMPTYSILQGVKVDGQPIAQVGAGFNRYLLTDLLRNQYQFDGVILSDWLITADCNNTCLHGAEDGKEGRPEDLGMSWGVGDLSIEQRFIKAVKAGVDQFGGVADPTPIVSAVNKGDLSQDDIDHAVVKIMKQKFATGLFEAPFVDPDKAGESLGAPHNQALADEAQARSLVLLKNRNNILPLKTGTKVFLYQMDAAKAQAAGLHVVDTLEQADVALLRVSSPYSHPHPNYFFGVRQHEGPLTFAKDDGDYAMIQKATKIVPTVVNMYLDRPTVLSQINHSSSAIIANFGANDTVLFNAMTGKHAINGHLPYELPRSMKAVKKQHSDLPHDSKNPLYPIGFGMSL</sequence>
<dbReference type="InterPro" id="IPR036881">
    <property type="entry name" value="Glyco_hydro_3_C_sf"/>
</dbReference>
<dbReference type="RefSeq" id="WP_123014708.1">
    <property type="nucleotide sequence ID" value="NZ_AP024912.1"/>
</dbReference>
<comment type="caution">
    <text evidence="10">The sequence shown here is derived from an EMBL/GenBank/DDBJ whole genome shotgun (WGS) entry which is preliminary data.</text>
</comment>
<comment type="similarity">
    <text evidence="2">Belongs to the glycosyl hydrolase 3 family.</text>
</comment>
<dbReference type="Gene3D" id="3.40.50.1700">
    <property type="entry name" value="Glycoside hydrolase family 3 C-terminal domain"/>
    <property type="match status" value="2"/>
</dbReference>
<feature type="domain" description="Glycoside hydrolase family 3 N-terminal" evidence="8">
    <location>
        <begin position="105"/>
        <end position="442"/>
    </location>
</feature>
<organism evidence="10 11">
    <name type="scientific">Vibrio zhugei</name>
    <dbReference type="NCBI Taxonomy" id="2479546"/>
    <lineage>
        <taxon>Bacteria</taxon>
        <taxon>Pseudomonadati</taxon>
        <taxon>Pseudomonadota</taxon>
        <taxon>Gammaproteobacteria</taxon>
        <taxon>Vibrionales</taxon>
        <taxon>Vibrionaceae</taxon>
        <taxon>Vibrio</taxon>
    </lineage>
</organism>
<dbReference type="InterPro" id="IPR051915">
    <property type="entry name" value="Cellulose_Degrad_GH3"/>
</dbReference>
<evidence type="ECO:0000259" key="8">
    <source>
        <dbReference type="Pfam" id="PF00933"/>
    </source>
</evidence>
<dbReference type="EC" id="3.2.1.21" evidence="3"/>
<gene>
    <name evidence="10" type="ORF">ACFODT_10155</name>
</gene>
<feature type="signal peptide" evidence="7">
    <location>
        <begin position="1"/>
        <end position="20"/>
    </location>
</feature>
<keyword evidence="11" id="KW-1185">Reference proteome</keyword>
<reference evidence="11" key="1">
    <citation type="journal article" date="2019" name="Int. J. Syst. Evol. Microbiol.">
        <title>The Global Catalogue of Microorganisms (GCM) 10K type strain sequencing project: providing services to taxonomists for standard genome sequencing and annotation.</title>
        <authorList>
            <consortium name="The Broad Institute Genomics Platform"/>
            <consortium name="The Broad Institute Genome Sequencing Center for Infectious Disease"/>
            <person name="Wu L."/>
            <person name="Ma J."/>
        </authorList>
    </citation>
    <scope>NUCLEOTIDE SEQUENCE [LARGE SCALE GENOMIC DNA]</scope>
    <source>
        <strain evidence="11">KCTC 62784</strain>
    </source>
</reference>
<dbReference type="InterPro" id="IPR001764">
    <property type="entry name" value="Glyco_hydro_3_N"/>
</dbReference>
<dbReference type="SUPFAM" id="SSF51445">
    <property type="entry name" value="(Trans)glycosidases"/>
    <property type="match status" value="1"/>
</dbReference>
<dbReference type="Gene3D" id="3.20.20.300">
    <property type="entry name" value="Glycoside hydrolase, family 3, N-terminal domain"/>
    <property type="match status" value="1"/>
</dbReference>
<dbReference type="EMBL" id="JBHRSE010000061">
    <property type="protein sequence ID" value="MFC3024192.1"/>
    <property type="molecule type" value="Genomic_DNA"/>
</dbReference>
<evidence type="ECO:0000256" key="7">
    <source>
        <dbReference type="SAM" id="SignalP"/>
    </source>
</evidence>
<dbReference type="PANTHER" id="PTHR30620:SF16">
    <property type="entry name" value="LYSOSOMAL BETA GLUCOSIDASE"/>
    <property type="match status" value="1"/>
</dbReference>
<dbReference type="Pfam" id="PF01915">
    <property type="entry name" value="Glyco_hydro_3_C"/>
    <property type="match status" value="1"/>
</dbReference>
<evidence type="ECO:0000256" key="1">
    <source>
        <dbReference type="ARBA" id="ARBA00000448"/>
    </source>
</evidence>
<evidence type="ECO:0000313" key="10">
    <source>
        <dbReference type="EMBL" id="MFC3024192.1"/>
    </source>
</evidence>
<evidence type="ECO:0000313" key="11">
    <source>
        <dbReference type="Proteomes" id="UP001595384"/>
    </source>
</evidence>
<dbReference type="Proteomes" id="UP001595384">
    <property type="component" value="Unassembled WGS sequence"/>
</dbReference>